<feature type="region of interest" description="Disordered" evidence="3">
    <location>
        <begin position="236"/>
        <end position="255"/>
    </location>
</feature>
<proteinExistence type="predicted"/>
<sequence>MIEFRDVRKNYHVRGGINRVLRGADLLIRPGEKVGILGRNGAGKSTTIRLLSGSELPTSGTVERQMSVSWPLAFGGAFQGALTGRDNAKCISRIYGREIEDTLQFIQDFAELGLYFDEPVRTYSSGMAARLAFAISMSIEFDCFLIDEVVHVGDHKFHEKCQIELFEKRANRARVIVSHNEDFVREHCERAYVLKDGLFHSFEDVDEAIDFHINTLHGNNGSGDMSKPTVAVPRHDPNSIYVPHPATERRSDVPEGTQITLSIPPSSIFPDCRHEAWLYRPAGYDGHSPLPLMVFQDGWWFKADDGPWQVPVVLNNLIADGLLPPMAVLFVEAGKPNQKHGLASEQRSFEYDSLTDHYVRFLDEEVFPEVRKHVTIMDDPAQRAIGGFSSGGICAFTAAWQRPDVFGKVFSACGSFVDIRGGGAYPDIIMQSDPKPLRVFLQVGINARLSGRFEGLDWPAGNRTMARALAFKGYDYQLVTGEGDLSHVHGASILPDVLQWLWR</sequence>
<evidence type="ECO:0000256" key="2">
    <source>
        <dbReference type="ARBA" id="ARBA00022840"/>
    </source>
</evidence>
<dbReference type="GO" id="GO:0140359">
    <property type="term" value="F:ABC-type transporter activity"/>
    <property type="evidence" value="ECO:0007669"/>
    <property type="project" value="InterPro"/>
</dbReference>
<dbReference type="SUPFAM" id="SSF53474">
    <property type="entry name" value="alpha/beta-Hydrolases"/>
    <property type="match status" value="1"/>
</dbReference>
<dbReference type="Gene3D" id="3.40.50.300">
    <property type="entry name" value="P-loop containing nucleotide triphosphate hydrolases"/>
    <property type="match status" value="1"/>
</dbReference>
<dbReference type="EMBL" id="LUTU01000004">
    <property type="protein sequence ID" value="OAJ68733.1"/>
    <property type="molecule type" value="Genomic_DNA"/>
</dbReference>
<dbReference type="CDD" id="cd03220">
    <property type="entry name" value="ABC_KpsT_Wzt"/>
    <property type="match status" value="1"/>
</dbReference>
<evidence type="ECO:0000256" key="3">
    <source>
        <dbReference type="SAM" id="MobiDB-lite"/>
    </source>
</evidence>
<name>A0A1B6VNF6_9PROT</name>
<accession>A0A1B6VNF6</accession>
<gene>
    <name evidence="5" type="ORF">A0123_00292</name>
</gene>
<dbReference type="Pfam" id="PF00756">
    <property type="entry name" value="Esterase"/>
    <property type="match status" value="1"/>
</dbReference>
<evidence type="ECO:0000259" key="4">
    <source>
        <dbReference type="PROSITE" id="PS50893"/>
    </source>
</evidence>
<evidence type="ECO:0000313" key="6">
    <source>
        <dbReference type="Proteomes" id="UP000077786"/>
    </source>
</evidence>
<dbReference type="Gene3D" id="3.40.50.1820">
    <property type="entry name" value="alpha/beta hydrolase"/>
    <property type="match status" value="1"/>
</dbReference>
<dbReference type="SUPFAM" id="SSF52540">
    <property type="entry name" value="P-loop containing nucleoside triphosphate hydrolases"/>
    <property type="match status" value="1"/>
</dbReference>
<protein>
    <submittedName>
        <fullName evidence="5">ATP-binding protein</fullName>
    </submittedName>
</protein>
<keyword evidence="2 5" id="KW-0067">ATP-binding</keyword>
<dbReference type="InterPro" id="IPR015860">
    <property type="entry name" value="ABC_transpr_TagH-like"/>
</dbReference>
<dbReference type="OrthoDB" id="7157922at2"/>
<dbReference type="PANTHER" id="PTHR48098">
    <property type="entry name" value="ENTEROCHELIN ESTERASE-RELATED"/>
    <property type="match status" value="1"/>
</dbReference>
<comment type="caution">
    <text evidence="5">The sequence shown here is derived from an EMBL/GenBank/DDBJ whole genome shotgun (WGS) entry which is preliminary data.</text>
</comment>
<dbReference type="AlphaFoldDB" id="A0A1B6VNF6"/>
<dbReference type="GO" id="GO:0005524">
    <property type="term" value="F:ATP binding"/>
    <property type="evidence" value="ECO:0007669"/>
    <property type="project" value="UniProtKB-KW"/>
</dbReference>
<dbReference type="RefSeq" id="WP_064273071.1">
    <property type="nucleotide sequence ID" value="NZ_JBDNTQ010000017.1"/>
</dbReference>
<dbReference type="InterPro" id="IPR050583">
    <property type="entry name" value="Mycobacterial_A85_antigen"/>
</dbReference>
<dbReference type="PANTHER" id="PTHR48098:SF3">
    <property type="entry name" value="IRON(III) ENTEROBACTIN ESTERASE"/>
    <property type="match status" value="1"/>
</dbReference>
<dbReference type="InterPro" id="IPR017871">
    <property type="entry name" value="ABC_transporter-like_CS"/>
</dbReference>
<dbReference type="InterPro" id="IPR029058">
    <property type="entry name" value="AB_hydrolase_fold"/>
</dbReference>
<dbReference type="InterPro" id="IPR000801">
    <property type="entry name" value="Esterase-like"/>
</dbReference>
<dbReference type="Pfam" id="PF00005">
    <property type="entry name" value="ABC_tran"/>
    <property type="match status" value="1"/>
</dbReference>
<dbReference type="Proteomes" id="UP000077786">
    <property type="component" value="Unassembled WGS sequence"/>
</dbReference>
<feature type="domain" description="ABC transporter" evidence="4">
    <location>
        <begin position="2"/>
        <end position="221"/>
    </location>
</feature>
<dbReference type="PROSITE" id="PS50893">
    <property type="entry name" value="ABC_TRANSPORTER_2"/>
    <property type="match status" value="1"/>
</dbReference>
<dbReference type="InterPro" id="IPR027417">
    <property type="entry name" value="P-loop_NTPase"/>
</dbReference>
<dbReference type="GO" id="GO:0016887">
    <property type="term" value="F:ATP hydrolysis activity"/>
    <property type="evidence" value="ECO:0007669"/>
    <property type="project" value="InterPro"/>
</dbReference>
<dbReference type="PROSITE" id="PS00211">
    <property type="entry name" value="ABC_TRANSPORTER_1"/>
    <property type="match status" value="1"/>
</dbReference>
<dbReference type="InterPro" id="IPR003593">
    <property type="entry name" value="AAA+_ATPase"/>
</dbReference>
<reference evidence="5 6" key="1">
    <citation type="submission" date="2016-03" db="EMBL/GenBank/DDBJ databases">
        <title>Draft genome sequence of Gluconobacter cerinus strain CECT 9110.</title>
        <authorList>
            <person name="Sainz F."/>
            <person name="Mas A."/>
            <person name="Torija M.J."/>
        </authorList>
    </citation>
    <scope>NUCLEOTIDE SEQUENCE [LARGE SCALE GENOMIC DNA]</scope>
    <source>
        <strain evidence="5 6">CECT 9110</strain>
    </source>
</reference>
<dbReference type="InterPro" id="IPR003439">
    <property type="entry name" value="ABC_transporter-like_ATP-bd"/>
</dbReference>
<evidence type="ECO:0000313" key="5">
    <source>
        <dbReference type="EMBL" id="OAJ68733.1"/>
    </source>
</evidence>
<organism evidence="5 6">
    <name type="scientific">Gluconobacter cerinus</name>
    <dbReference type="NCBI Taxonomy" id="38307"/>
    <lineage>
        <taxon>Bacteria</taxon>
        <taxon>Pseudomonadati</taxon>
        <taxon>Pseudomonadota</taxon>
        <taxon>Alphaproteobacteria</taxon>
        <taxon>Acetobacterales</taxon>
        <taxon>Acetobacteraceae</taxon>
        <taxon>Gluconobacter</taxon>
    </lineage>
</organism>
<dbReference type="PATRIC" id="fig|38307.3.peg.311"/>
<keyword evidence="1" id="KW-0547">Nucleotide-binding</keyword>
<evidence type="ECO:0000256" key="1">
    <source>
        <dbReference type="ARBA" id="ARBA00022741"/>
    </source>
</evidence>
<dbReference type="SMART" id="SM00382">
    <property type="entry name" value="AAA"/>
    <property type="match status" value="1"/>
</dbReference>
<dbReference type="GO" id="GO:0016020">
    <property type="term" value="C:membrane"/>
    <property type="evidence" value="ECO:0007669"/>
    <property type="project" value="InterPro"/>
</dbReference>